<evidence type="ECO:0000313" key="2">
    <source>
        <dbReference type="Proteomes" id="UP000789405"/>
    </source>
</evidence>
<organism evidence="1 2">
    <name type="scientific">Dentiscutata erythropus</name>
    <dbReference type="NCBI Taxonomy" id="1348616"/>
    <lineage>
        <taxon>Eukaryota</taxon>
        <taxon>Fungi</taxon>
        <taxon>Fungi incertae sedis</taxon>
        <taxon>Mucoromycota</taxon>
        <taxon>Glomeromycotina</taxon>
        <taxon>Glomeromycetes</taxon>
        <taxon>Diversisporales</taxon>
        <taxon>Gigasporaceae</taxon>
        <taxon>Dentiscutata</taxon>
    </lineage>
</organism>
<name>A0A9N9K6Z8_9GLOM</name>
<keyword evidence="2" id="KW-1185">Reference proteome</keyword>
<feature type="non-terminal residue" evidence="1">
    <location>
        <position position="41"/>
    </location>
</feature>
<dbReference type="EMBL" id="CAJVPY010046248">
    <property type="protein sequence ID" value="CAG8810378.1"/>
    <property type="molecule type" value="Genomic_DNA"/>
</dbReference>
<accession>A0A9N9K6Z8</accession>
<protein>
    <submittedName>
        <fullName evidence="1">2322_t:CDS:1</fullName>
    </submittedName>
</protein>
<reference evidence="1" key="1">
    <citation type="submission" date="2021-06" db="EMBL/GenBank/DDBJ databases">
        <authorList>
            <person name="Kallberg Y."/>
            <person name="Tangrot J."/>
            <person name="Rosling A."/>
        </authorList>
    </citation>
    <scope>NUCLEOTIDE SEQUENCE</scope>
    <source>
        <strain evidence="1">MA453B</strain>
    </source>
</reference>
<dbReference type="OrthoDB" id="2405944at2759"/>
<sequence length="41" mass="4972">MADQRPIILWSHPRSLSTVFERPFLQYPQEFHVIHEPLNQI</sequence>
<gene>
    <name evidence="1" type="ORF">DERYTH_LOCUS25288</name>
</gene>
<evidence type="ECO:0000313" key="1">
    <source>
        <dbReference type="EMBL" id="CAG8810378.1"/>
    </source>
</evidence>
<comment type="caution">
    <text evidence="1">The sequence shown here is derived from an EMBL/GenBank/DDBJ whole genome shotgun (WGS) entry which is preliminary data.</text>
</comment>
<proteinExistence type="predicted"/>
<dbReference type="Proteomes" id="UP000789405">
    <property type="component" value="Unassembled WGS sequence"/>
</dbReference>
<dbReference type="AlphaFoldDB" id="A0A9N9K6Z8"/>